<accession>A0A2H0TRJ8</accession>
<dbReference type="AlphaFoldDB" id="A0A2H0TRJ8"/>
<evidence type="ECO:0000259" key="4">
    <source>
        <dbReference type="PROSITE" id="PS50987"/>
    </source>
</evidence>
<evidence type="ECO:0000313" key="5">
    <source>
        <dbReference type="EMBL" id="PIR74781.1"/>
    </source>
</evidence>
<dbReference type="InterPro" id="IPR036388">
    <property type="entry name" value="WH-like_DNA-bd_sf"/>
</dbReference>
<dbReference type="Gene3D" id="1.10.10.10">
    <property type="entry name" value="Winged helix-like DNA-binding domain superfamily/Winged helix DNA-binding domain"/>
    <property type="match status" value="1"/>
</dbReference>
<sequence length="104" mass="12218">MIEELQDPHRIFFKTLGNQKRWEIITLLEDGPRRATEIAEKLGHEQSLISHHLKRLLMCGFVHVQPNGTERVYSLNEKTIQPLLKMVHRHIETYCEKKCTECGP</sequence>
<dbReference type="PANTHER" id="PTHR33154">
    <property type="entry name" value="TRANSCRIPTIONAL REGULATOR, ARSR FAMILY"/>
    <property type="match status" value="1"/>
</dbReference>
<dbReference type="EMBL" id="PFCB01000006">
    <property type="protein sequence ID" value="PIR74781.1"/>
    <property type="molecule type" value="Genomic_DNA"/>
</dbReference>
<dbReference type="SMART" id="SM00418">
    <property type="entry name" value="HTH_ARSR"/>
    <property type="match status" value="1"/>
</dbReference>
<dbReference type="Pfam" id="PF01022">
    <property type="entry name" value="HTH_5"/>
    <property type="match status" value="1"/>
</dbReference>
<dbReference type="PANTHER" id="PTHR33154:SF36">
    <property type="entry name" value="TRANSCRIPTIONAL REGULATOR"/>
    <property type="match status" value="1"/>
</dbReference>
<dbReference type="Proteomes" id="UP000230154">
    <property type="component" value="Unassembled WGS sequence"/>
</dbReference>
<dbReference type="CDD" id="cd00090">
    <property type="entry name" value="HTH_ARSR"/>
    <property type="match status" value="1"/>
</dbReference>
<dbReference type="InterPro" id="IPR051081">
    <property type="entry name" value="HTH_MetalResp_TranReg"/>
</dbReference>
<dbReference type="InterPro" id="IPR036390">
    <property type="entry name" value="WH_DNA-bd_sf"/>
</dbReference>
<keyword evidence="3" id="KW-0804">Transcription</keyword>
<dbReference type="PRINTS" id="PR00778">
    <property type="entry name" value="HTHARSR"/>
</dbReference>
<gene>
    <name evidence="5" type="ORF">COU35_00700</name>
</gene>
<dbReference type="GO" id="GO:0003700">
    <property type="term" value="F:DNA-binding transcription factor activity"/>
    <property type="evidence" value="ECO:0007669"/>
    <property type="project" value="InterPro"/>
</dbReference>
<reference evidence="6" key="1">
    <citation type="submission" date="2017-09" db="EMBL/GenBank/DDBJ databases">
        <title>Depth-based differentiation of microbial function through sediment-hosted aquifers and enrichment of novel symbionts in the deep terrestrial subsurface.</title>
        <authorList>
            <person name="Probst A.J."/>
            <person name="Ladd B."/>
            <person name="Jarett J.K."/>
            <person name="Geller-Mcgrath D.E."/>
            <person name="Sieber C.M.K."/>
            <person name="Emerson J.B."/>
            <person name="Anantharaman K."/>
            <person name="Thomas B.C."/>
            <person name="Malmstrom R."/>
            <person name="Stieglmeier M."/>
            <person name="Klingl A."/>
            <person name="Woyke T."/>
            <person name="Ryan C.M."/>
            <person name="Banfield J.F."/>
        </authorList>
    </citation>
    <scope>NUCLEOTIDE SEQUENCE [LARGE SCALE GENOMIC DNA]</scope>
</reference>
<dbReference type="PROSITE" id="PS50987">
    <property type="entry name" value="HTH_ARSR_2"/>
    <property type="match status" value="1"/>
</dbReference>
<dbReference type="NCBIfam" id="NF033788">
    <property type="entry name" value="HTH_metalloreg"/>
    <property type="match status" value="1"/>
</dbReference>
<proteinExistence type="predicted"/>
<dbReference type="InterPro" id="IPR001845">
    <property type="entry name" value="HTH_ArsR_DNA-bd_dom"/>
</dbReference>
<dbReference type="InterPro" id="IPR011991">
    <property type="entry name" value="ArsR-like_HTH"/>
</dbReference>
<dbReference type="SUPFAM" id="SSF46785">
    <property type="entry name" value="Winged helix' DNA-binding domain"/>
    <property type="match status" value="1"/>
</dbReference>
<evidence type="ECO:0000313" key="6">
    <source>
        <dbReference type="Proteomes" id="UP000230154"/>
    </source>
</evidence>
<keyword evidence="2" id="KW-0238">DNA-binding</keyword>
<dbReference type="GO" id="GO:0003677">
    <property type="term" value="F:DNA binding"/>
    <property type="evidence" value="ECO:0007669"/>
    <property type="project" value="UniProtKB-KW"/>
</dbReference>
<keyword evidence="1" id="KW-0805">Transcription regulation</keyword>
<name>A0A2H0TRJ8_9BACT</name>
<evidence type="ECO:0000256" key="2">
    <source>
        <dbReference type="ARBA" id="ARBA00023125"/>
    </source>
</evidence>
<comment type="caution">
    <text evidence="5">The sequence shown here is derived from an EMBL/GenBank/DDBJ whole genome shotgun (WGS) entry which is preliminary data.</text>
</comment>
<evidence type="ECO:0000256" key="1">
    <source>
        <dbReference type="ARBA" id="ARBA00023015"/>
    </source>
</evidence>
<protein>
    <submittedName>
        <fullName evidence="5">Transcriptional regulator</fullName>
    </submittedName>
</protein>
<organism evidence="5 6">
    <name type="scientific">Candidatus Magasanikbacteria bacterium CG10_big_fil_rev_8_21_14_0_10_47_10</name>
    <dbReference type="NCBI Taxonomy" id="1974652"/>
    <lineage>
        <taxon>Bacteria</taxon>
        <taxon>Candidatus Magasanikiibacteriota</taxon>
    </lineage>
</organism>
<feature type="domain" description="HTH arsR-type" evidence="4">
    <location>
        <begin position="1"/>
        <end position="95"/>
    </location>
</feature>
<evidence type="ECO:0000256" key="3">
    <source>
        <dbReference type="ARBA" id="ARBA00023163"/>
    </source>
</evidence>